<name>A6G8Z5_9BACT</name>
<evidence type="ECO:0000259" key="1">
    <source>
        <dbReference type="PROSITE" id="PS51704"/>
    </source>
</evidence>
<dbReference type="GO" id="GO:0008081">
    <property type="term" value="F:phosphoric diester hydrolase activity"/>
    <property type="evidence" value="ECO:0007669"/>
    <property type="project" value="InterPro"/>
</dbReference>
<keyword evidence="3" id="KW-1185">Reference proteome</keyword>
<dbReference type="SUPFAM" id="SSF51695">
    <property type="entry name" value="PLC-like phosphodiesterases"/>
    <property type="match status" value="1"/>
</dbReference>
<evidence type="ECO:0000313" key="2">
    <source>
        <dbReference type="EMBL" id="EDM77681.1"/>
    </source>
</evidence>
<dbReference type="Gene3D" id="3.20.20.190">
    <property type="entry name" value="Phosphatidylinositol (PI) phosphodiesterase"/>
    <property type="match status" value="1"/>
</dbReference>
<dbReference type="PROSITE" id="PS51704">
    <property type="entry name" value="GP_PDE"/>
    <property type="match status" value="1"/>
</dbReference>
<organism evidence="2 3">
    <name type="scientific">Plesiocystis pacifica SIR-1</name>
    <dbReference type="NCBI Taxonomy" id="391625"/>
    <lineage>
        <taxon>Bacteria</taxon>
        <taxon>Pseudomonadati</taxon>
        <taxon>Myxococcota</taxon>
        <taxon>Polyangia</taxon>
        <taxon>Nannocystales</taxon>
        <taxon>Nannocystaceae</taxon>
        <taxon>Plesiocystis</taxon>
    </lineage>
</organism>
<reference evidence="2 3" key="1">
    <citation type="submission" date="2007-06" db="EMBL/GenBank/DDBJ databases">
        <authorList>
            <person name="Shimkets L."/>
            <person name="Ferriera S."/>
            <person name="Johnson J."/>
            <person name="Kravitz S."/>
            <person name="Beeson K."/>
            <person name="Sutton G."/>
            <person name="Rogers Y.-H."/>
            <person name="Friedman R."/>
            <person name="Frazier M."/>
            <person name="Venter J.C."/>
        </authorList>
    </citation>
    <scope>NUCLEOTIDE SEQUENCE [LARGE SCALE GENOMIC DNA]</scope>
    <source>
        <strain evidence="2 3">SIR-1</strain>
    </source>
</reference>
<accession>A6G8Z5</accession>
<dbReference type="PANTHER" id="PTHR46211:SF1">
    <property type="entry name" value="GLYCEROPHOSPHODIESTER PHOSPHODIESTERASE, CYTOPLASMIC"/>
    <property type="match status" value="1"/>
</dbReference>
<sequence length="317" mass="33156">MLSLALVLGCNDRSHEERPKMDLKRPRGAVVDHDGKIAARIAAAEAGSLPLIVAHRGASKDAPENTLAAFRLGFEQGADAIEGDFWLSADGVIVAMHDRSLARTTATPSGEGDGREVTALTWEELAHFDVGSWDEWAARGYAGEPIPTLAQVLELVAAQGEGHRAIVEIKDGPRIVPALLETLAASGLAPEQVAIIAFDAEVIAALTKARSEGGANWPAYWLSSFEEGKGGALEPSAAQVVAEARRVGADGVDLWAKALVLDPELAPAVRAAGLELHVWTVDDEALARQLVALGVDSITTNIPAALRASLAPGSTAN</sequence>
<dbReference type="CDD" id="cd08582">
    <property type="entry name" value="GDPD_like_2"/>
    <property type="match status" value="1"/>
</dbReference>
<dbReference type="InterPro" id="IPR017946">
    <property type="entry name" value="PLC-like_Pdiesterase_TIM-brl"/>
</dbReference>
<dbReference type="eggNOG" id="COG0584">
    <property type="taxonomic scope" value="Bacteria"/>
</dbReference>
<evidence type="ECO:0000313" key="3">
    <source>
        <dbReference type="Proteomes" id="UP000005801"/>
    </source>
</evidence>
<dbReference type="EMBL" id="ABCS01000042">
    <property type="protein sequence ID" value="EDM77681.1"/>
    <property type="molecule type" value="Genomic_DNA"/>
</dbReference>
<comment type="caution">
    <text evidence="2">The sequence shown here is derived from an EMBL/GenBank/DDBJ whole genome shotgun (WGS) entry which is preliminary data.</text>
</comment>
<dbReference type="STRING" id="391625.PPSIR1_14050"/>
<dbReference type="InterPro" id="IPR030395">
    <property type="entry name" value="GP_PDE_dom"/>
</dbReference>
<dbReference type="Pfam" id="PF03009">
    <property type="entry name" value="GDPD"/>
    <property type="match status" value="1"/>
</dbReference>
<dbReference type="GO" id="GO:0006629">
    <property type="term" value="P:lipid metabolic process"/>
    <property type="evidence" value="ECO:0007669"/>
    <property type="project" value="InterPro"/>
</dbReference>
<dbReference type="Proteomes" id="UP000005801">
    <property type="component" value="Unassembled WGS sequence"/>
</dbReference>
<protein>
    <submittedName>
        <fullName evidence="2">Glycerophosphoryl diester phosphodiesterase</fullName>
    </submittedName>
</protein>
<proteinExistence type="predicted"/>
<feature type="domain" description="GP-PDE" evidence="1">
    <location>
        <begin position="50"/>
        <end position="310"/>
    </location>
</feature>
<dbReference type="AlphaFoldDB" id="A6G8Z5"/>
<gene>
    <name evidence="2" type="ORF">PPSIR1_14050</name>
</gene>
<dbReference type="PANTHER" id="PTHR46211">
    <property type="entry name" value="GLYCEROPHOSPHORYL DIESTER PHOSPHODIESTERASE"/>
    <property type="match status" value="1"/>
</dbReference>